<dbReference type="PANTHER" id="PTHR30146">
    <property type="entry name" value="LACI-RELATED TRANSCRIPTIONAL REPRESSOR"/>
    <property type="match status" value="1"/>
</dbReference>
<name>A0A3R7CQU2_9LACO</name>
<dbReference type="Gene3D" id="3.40.50.2300">
    <property type="match status" value="2"/>
</dbReference>
<dbReference type="CDD" id="cd01392">
    <property type="entry name" value="HTH_LacI"/>
    <property type="match status" value="1"/>
</dbReference>
<dbReference type="Gene3D" id="1.10.260.40">
    <property type="entry name" value="lambda repressor-like DNA-binding domains"/>
    <property type="match status" value="1"/>
</dbReference>
<evidence type="ECO:0000256" key="3">
    <source>
        <dbReference type="ARBA" id="ARBA00023125"/>
    </source>
</evidence>
<dbReference type="InterPro" id="IPR000843">
    <property type="entry name" value="HTH_LacI"/>
</dbReference>
<evidence type="ECO:0000256" key="2">
    <source>
        <dbReference type="ARBA" id="ARBA00023015"/>
    </source>
</evidence>
<reference evidence="6 7" key="1">
    <citation type="submission" date="2018-07" db="EMBL/GenBank/DDBJ databases">
        <title>Genome sequences of six Lactobacillus spp. isolated from bumble bee guts.</title>
        <authorList>
            <person name="Motta E.V.S."/>
            <person name="Moran N.A."/>
        </authorList>
    </citation>
    <scope>NUCLEOTIDE SEQUENCE [LARGE SCALE GENOMIC DNA]</scope>
    <source>
        <strain evidence="6 7">BI-1.1</strain>
    </source>
</reference>
<dbReference type="OrthoDB" id="9796186at2"/>
<evidence type="ECO:0000256" key="1">
    <source>
        <dbReference type="ARBA" id="ARBA00022491"/>
    </source>
</evidence>
<dbReference type="Pfam" id="PF00532">
    <property type="entry name" value="Peripla_BP_1"/>
    <property type="match status" value="1"/>
</dbReference>
<evidence type="ECO:0000256" key="4">
    <source>
        <dbReference type="ARBA" id="ARBA00023163"/>
    </source>
</evidence>
<evidence type="ECO:0000313" key="7">
    <source>
        <dbReference type="Proteomes" id="UP000284109"/>
    </source>
</evidence>
<dbReference type="SUPFAM" id="SSF53822">
    <property type="entry name" value="Periplasmic binding protein-like I"/>
    <property type="match status" value="1"/>
</dbReference>
<dbReference type="GO" id="GO:0003700">
    <property type="term" value="F:DNA-binding transcription factor activity"/>
    <property type="evidence" value="ECO:0007669"/>
    <property type="project" value="TreeGrafter"/>
</dbReference>
<dbReference type="RefSeq" id="WP_118900315.1">
    <property type="nucleotide sequence ID" value="NZ_QOCR01000001.1"/>
</dbReference>
<keyword evidence="4" id="KW-0804">Transcription</keyword>
<dbReference type="Pfam" id="PF00356">
    <property type="entry name" value="LacI"/>
    <property type="match status" value="1"/>
</dbReference>
<sequence length="318" mass="35762">MPVTIKDVAKSAQVSIATVSRVINNKGYISQKTRKKVYQAMNQLHYTPNIAARKLQSKHTATIGVILPSLDNPLYSELFENVEKYLAVANYQTLLCTSNNQPEREQKYFSLLQANQVEGIITSSHSKFFIQQDLNNYPIICFDRSISKNIPSVRSNNYLGGQKIAKVIIHKNKKNILILSGSKEDLNPINDRIKGMLSIFQNVDTNVQTIALDFDSSLLVKKLLIQKILSTHHFDAICCTDDLTALLVLSFTKSQNHPPLITGYDGSTFVQTLFPDLLTVKQPIGPMAELMCDLLLAKIQNPQQNFETEYVFPISLTQ</sequence>
<accession>A0A3R7CQU2</accession>
<dbReference type="InterPro" id="IPR010982">
    <property type="entry name" value="Lambda_DNA-bd_dom_sf"/>
</dbReference>
<organism evidence="6 7">
    <name type="scientific">Bombilactobacillus bombi</name>
    <dbReference type="NCBI Taxonomy" id="1303590"/>
    <lineage>
        <taxon>Bacteria</taxon>
        <taxon>Bacillati</taxon>
        <taxon>Bacillota</taxon>
        <taxon>Bacilli</taxon>
        <taxon>Lactobacillales</taxon>
        <taxon>Lactobacillaceae</taxon>
        <taxon>Bombilactobacillus</taxon>
    </lineage>
</organism>
<dbReference type="PROSITE" id="PS00356">
    <property type="entry name" value="HTH_LACI_1"/>
    <property type="match status" value="1"/>
</dbReference>
<protein>
    <submittedName>
        <fullName evidence="6">LacI family transcriptional regulator</fullName>
    </submittedName>
</protein>
<dbReference type="SUPFAM" id="SSF47413">
    <property type="entry name" value="lambda repressor-like DNA-binding domains"/>
    <property type="match status" value="1"/>
</dbReference>
<gene>
    <name evidence="6" type="ORF">DS831_03260</name>
</gene>
<dbReference type="SMART" id="SM00354">
    <property type="entry name" value="HTH_LACI"/>
    <property type="match status" value="1"/>
</dbReference>
<keyword evidence="2" id="KW-0805">Transcription regulation</keyword>
<evidence type="ECO:0000259" key="5">
    <source>
        <dbReference type="PROSITE" id="PS50932"/>
    </source>
</evidence>
<dbReference type="InterPro" id="IPR028082">
    <property type="entry name" value="Peripla_BP_I"/>
</dbReference>
<evidence type="ECO:0000313" key="6">
    <source>
        <dbReference type="EMBL" id="RHW52357.1"/>
    </source>
</evidence>
<dbReference type="InterPro" id="IPR001761">
    <property type="entry name" value="Peripla_BP/Lac1_sug-bd_dom"/>
</dbReference>
<dbReference type="GO" id="GO:0000976">
    <property type="term" value="F:transcription cis-regulatory region binding"/>
    <property type="evidence" value="ECO:0007669"/>
    <property type="project" value="TreeGrafter"/>
</dbReference>
<dbReference type="AlphaFoldDB" id="A0A3R7CQU2"/>
<keyword evidence="3" id="KW-0238">DNA-binding</keyword>
<keyword evidence="7" id="KW-1185">Reference proteome</keyword>
<dbReference type="PANTHER" id="PTHR30146:SF95">
    <property type="entry name" value="RIBOSE OPERON REPRESSOR"/>
    <property type="match status" value="1"/>
</dbReference>
<comment type="caution">
    <text evidence="6">The sequence shown here is derived from an EMBL/GenBank/DDBJ whole genome shotgun (WGS) entry which is preliminary data.</text>
</comment>
<dbReference type="Proteomes" id="UP000284109">
    <property type="component" value="Unassembled WGS sequence"/>
</dbReference>
<dbReference type="PRINTS" id="PR00036">
    <property type="entry name" value="HTHLACI"/>
</dbReference>
<keyword evidence="1" id="KW-0678">Repressor</keyword>
<dbReference type="PROSITE" id="PS50932">
    <property type="entry name" value="HTH_LACI_2"/>
    <property type="match status" value="1"/>
</dbReference>
<proteinExistence type="predicted"/>
<feature type="domain" description="HTH lacI-type" evidence="5">
    <location>
        <begin position="3"/>
        <end position="57"/>
    </location>
</feature>
<dbReference type="EMBL" id="QOCR01000001">
    <property type="protein sequence ID" value="RHW52357.1"/>
    <property type="molecule type" value="Genomic_DNA"/>
</dbReference>